<dbReference type="PANTHER" id="PTHR42717:SF1">
    <property type="entry name" value="IMIDAZOLONEPROPIONASE AND RELATED AMIDOHYDROLASES"/>
    <property type="match status" value="1"/>
</dbReference>
<dbReference type="Proteomes" id="UP000005439">
    <property type="component" value="Chromosome"/>
</dbReference>
<dbReference type="PANTHER" id="PTHR42717">
    <property type="entry name" value="DIHYDROOROTASE-RELATED"/>
    <property type="match status" value="1"/>
</dbReference>
<dbReference type="HOGENOM" id="CLU_036699_2_0_9"/>
<dbReference type="KEGG" id="sap:Sulac_0861"/>
<accession>G8TS38</accession>
<keyword evidence="2" id="KW-1185">Reference proteome</keyword>
<dbReference type="PATRIC" id="fig|679936.5.peg.912"/>
<dbReference type="InterPro" id="IPR020043">
    <property type="entry name" value="Deacetylase_Atu3266-like"/>
</dbReference>
<sequence length="355" mass="39454">MGVWRFYGGRSFTHDGRFVENPEWILSVLSDCDRVVHLRPQDIILPGFADFHVHLASPANSLGVLPRQLLATGVLVAGDAGTEGWRTVSRAATSEGLRIKRWLSLLPDGLSRYPMVTRFSGLTDDDWIHWQSLMKERRTEILGVKIRLGQIDEADDVQLLTQGLDLARTLNLPLMVHVTGAWINPVTVLNALRPGDVVTHVYHGRRGTLADGPNVMEALTAAIHKGVWLDLGHGANHFSWRSFRRLTAHQVLPDTISTDMTQRTWGKAPVYDMAHLCSKLWAGGLSWTAIYRAVLTSPLKYLGLSLPADSAVVLRYRSEPVEYPDTEGEVVVATGGWRPQYIIAHGHVVMAREGL</sequence>
<reference evidence="2" key="1">
    <citation type="submission" date="2011-12" db="EMBL/GenBank/DDBJ databases">
        <title>The complete genome of chromosome of Sulfobacillus acidophilus DSM 10332.</title>
        <authorList>
            <person name="Lucas S."/>
            <person name="Han J."/>
            <person name="Lapidus A."/>
            <person name="Bruce D."/>
            <person name="Goodwin L."/>
            <person name="Pitluck S."/>
            <person name="Peters L."/>
            <person name="Kyrpides N."/>
            <person name="Mavromatis K."/>
            <person name="Ivanova N."/>
            <person name="Mikhailova N."/>
            <person name="Chertkov O."/>
            <person name="Saunders E."/>
            <person name="Detter J.C."/>
            <person name="Tapia R."/>
            <person name="Han C."/>
            <person name="Land M."/>
            <person name="Hauser L."/>
            <person name="Markowitz V."/>
            <person name="Cheng J.-F."/>
            <person name="Hugenholtz P."/>
            <person name="Woyke T."/>
            <person name="Wu D."/>
            <person name="Pukall R."/>
            <person name="Gehrich-Schroeter G."/>
            <person name="Schneider S."/>
            <person name="Klenk H.-P."/>
            <person name="Eisen J.A."/>
        </authorList>
    </citation>
    <scope>NUCLEOTIDE SEQUENCE [LARGE SCALE GENOMIC DNA]</scope>
    <source>
        <strain evidence="2">ATCC 700253 / DSM 10332 / NAL</strain>
    </source>
</reference>
<dbReference type="AlphaFoldDB" id="G8TS38"/>
<gene>
    <name evidence="1" type="ordered locus">Sulac_0861</name>
</gene>
<proteinExistence type="predicted"/>
<dbReference type="GO" id="GO:0019213">
    <property type="term" value="F:deacetylase activity"/>
    <property type="evidence" value="ECO:0007669"/>
    <property type="project" value="InterPro"/>
</dbReference>
<evidence type="ECO:0000313" key="2">
    <source>
        <dbReference type="Proteomes" id="UP000005439"/>
    </source>
</evidence>
<evidence type="ECO:0000313" key="1">
    <source>
        <dbReference type="EMBL" id="AEW04364.1"/>
    </source>
</evidence>
<dbReference type="EMBL" id="CP003179">
    <property type="protein sequence ID" value="AEW04364.1"/>
    <property type="molecule type" value="Genomic_DNA"/>
</dbReference>
<evidence type="ECO:0008006" key="3">
    <source>
        <dbReference type="Google" id="ProtNLM"/>
    </source>
</evidence>
<dbReference type="Gene3D" id="3.20.20.140">
    <property type="entry name" value="Metal-dependent hydrolases"/>
    <property type="match status" value="1"/>
</dbReference>
<reference evidence="1 2" key="2">
    <citation type="journal article" date="2012" name="Stand. Genomic Sci.">
        <title>Complete genome sequence of the moderately thermophilic mineral-sulfide-oxidizing firmicute Sulfobacillus acidophilus type strain (NAL(T)).</title>
        <authorList>
            <person name="Anderson I."/>
            <person name="Chertkov O."/>
            <person name="Chen A."/>
            <person name="Saunders E."/>
            <person name="Lapidus A."/>
            <person name="Nolan M."/>
            <person name="Lucas S."/>
            <person name="Hammon N."/>
            <person name="Deshpande S."/>
            <person name="Cheng J.F."/>
            <person name="Han C."/>
            <person name="Tapia R."/>
            <person name="Goodwin L.A."/>
            <person name="Pitluck S."/>
            <person name="Liolios K."/>
            <person name="Pagani I."/>
            <person name="Ivanova N."/>
            <person name="Mikhailova N."/>
            <person name="Pati A."/>
            <person name="Palaniappan K."/>
            <person name="Land M."/>
            <person name="Pan C."/>
            <person name="Rohde M."/>
            <person name="Pukall R."/>
            <person name="Goker M."/>
            <person name="Detter J.C."/>
            <person name="Woyke T."/>
            <person name="Bristow J."/>
            <person name="Eisen J.A."/>
            <person name="Markowitz V."/>
            <person name="Hugenholtz P."/>
            <person name="Kyrpides N.C."/>
            <person name="Klenk H.P."/>
            <person name="Mavromatis K."/>
        </authorList>
    </citation>
    <scope>NUCLEOTIDE SEQUENCE [LARGE SCALE GENOMIC DNA]</scope>
    <source>
        <strain evidence="2">ATCC 700253 / DSM 10332 / NAL</strain>
    </source>
</reference>
<dbReference type="STRING" id="679936.Sulac_0861"/>
<organism evidence="1 2">
    <name type="scientific">Sulfobacillus acidophilus (strain ATCC 700253 / DSM 10332 / NAL)</name>
    <dbReference type="NCBI Taxonomy" id="679936"/>
    <lineage>
        <taxon>Bacteria</taxon>
        <taxon>Bacillati</taxon>
        <taxon>Bacillota</taxon>
        <taxon>Clostridia</taxon>
        <taxon>Eubacteriales</taxon>
        <taxon>Clostridiales Family XVII. Incertae Sedis</taxon>
        <taxon>Sulfobacillus</taxon>
    </lineage>
</organism>
<protein>
    <recommendedName>
        <fullName evidence="3">Amidohydrolase-related domain-containing protein</fullName>
    </recommendedName>
</protein>
<dbReference type="InterPro" id="IPR032466">
    <property type="entry name" value="Metal_Hydrolase"/>
</dbReference>
<dbReference type="SUPFAM" id="SSF51556">
    <property type="entry name" value="Metallo-dependent hydrolases"/>
    <property type="match status" value="1"/>
</dbReference>
<name>G8TS38_SULAD</name>